<evidence type="ECO:0000256" key="1">
    <source>
        <dbReference type="ARBA" id="ARBA00023110"/>
    </source>
</evidence>
<dbReference type="EC" id="5.2.1.8" evidence="3"/>
<protein>
    <recommendedName>
        <fullName evidence="3">Peptidyl-prolyl cis-trans isomerase</fullName>
        <shortName evidence="3">PPIase</shortName>
        <ecNumber evidence="3">5.2.1.8</ecNumber>
    </recommendedName>
</protein>
<name>A0A4R6RJN6_9HYPH</name>
<dbReference type="InterPro" id="IPR044666">
    <property type="entry name" value="Cyclophilin_A-like"/>
</dbReference>
<evidence type="ECO:0000259" key="4">
    <source>
        <dbReference type="PROSITE" id="PS50072"/>
    </source>
</evidence>
<dbReference type="PROSITE" id="PS50072">
    <property type="entry name" value="CSA_PPIASE_2"/>
    <property type="match status" value="1"/>
</dbReference>
<evidence type="ECO:0000256" key="2">
    <source>
        <dbReference type="ARBA" id="ARBA00023235"/>
    </source>
</evidence>
<evidence type="ECO:0000313" key="6">
    <source>
        <dbReference type="Proteomes" id="UP000294547"/>
    </source>
</evidence>
<comment type="catalytic activity">
    <reaction evidence="3">
        <text>[protein]-peptidylproline (omega=180) = [protein]-peptidylproline (omega=0)</text>
        <dbReference type="Rhea" id="RHEA:16237"/>
        <dbReference type="Rhea" id="RHEA-COMP:10747"/>
        <dbReference type="Rhea" id="RHEA-COMP:10748"/>
        <dbReference type="ChEBI" id="CHEBI:83833"/>
        <dbReference type="ChEBI" id="CHEBI:83834"/>
        <dbReference type="EC" id="5.2.1.8"/>
    </reaction>
</comment>
<gene>
    <name evidence="5" type="ORF">EDD54_0523</name>
</gene>
<feature type="signal peptide" evidence="3">
    <location>
        <begin position="1"/>
        <end position="24"/>
    </location>
</feature>
<dbReference type="InterPro" id="IPR029000">
    <property type="entry name" value="Cyclophilin-like_dom_sf"/>
</dbReference>
<keyword evidence="1 3" id="KW-0697">Rotamase</keyword>
<feature type="domain" description="PPIase cyclophilin-type" evidence="4">
    <location>
        <begin position="24"/>
        <end position="164"/>
    </location>
</feature>
<dbReference type="InterPro" id="IPR002130">
    <property type="entry name" value="Cyclophilin-type_PPIase_dom"/>
</dbReference>
<dbReference type="Gene3D" id="2.40.100.10">
    <property type="entry name" value="Cyclophilin-like"/>
    <property type="match status" value="1"/>
</dbReference>
<accession>A0A4R6RJN6</accession>
<evidence type="ECO:0000256" key="3">
    <source>
        <dbReference type="RuleBase" id="RU363019"/>
    </source>
</evidence>
<dbReference type="EMBL" id="SNXY01000006">
    <property type="protein sequence ID" value="TDP86644.1"/>
    <property type="molecule type" value="Genomic_DNA"/>
</dbReference>
<comment type="caution">
    <text evidence="5">The sequence shown here is derived from an EMBL/GenBank/DDBJ whole genome shotgun (WGS) entry which is preliminary data.</text>
</comment>
<dbReference type="Pfam" id="PF00160">
    <property type="entry name" value="Pro_isomerase"/>
    <property type="match status" value="1"/>
</dbReference>
<reference evidence="5 6" key="1">
    <citation type="submission" date="2019-03" db="EMBL/GenBank/DDBJ databases">
        <title>Genomic Encyclopedia of Type Strains, Phase IV (KMG-IV): sequencing the most valuable type-strain genomes for metagenomic binning, comparative biology and taxonomic classification.</title>
        <authorList>
            <person name="Goeker M."/>
        </authorList>
    </citation>
    <scope>NUCLEOTIDE SEQUENCE [LARGE SCALE GENOMIC DNA]</scope>
    <source>
        <strain evidence="5 6">DSM 102969</strain>
    </source>
</reference>
<sequence>MLKTLAAALAALFLMAVAPVAASAADTLVMETTKGRVVIKLRPDLAPKHVAQIEKLVSQKFYDGIVFHRVIEGFMAQTGDPTGTGAGGSDLPDIPAEFSRAHFARGTVGMARAQDPDSANSQFFIMFADGGFLDGQYTVWGEVVEGMETVDKIERGEPPANPDKIVSMRLGQ</sequence>
<keyword evidence="6" id="KW-1185">Reference proteome</keyword>
<keyword evidence="2 3" id="KW-0413">Isomerase</keyword>
<dbReference type="CDD" id="cd00317">
    <property type="entry name" value="cyclophilin"/>
    <property type="match status" value="1"/>
</dbReference>
<dbReference type="Proteomes" id="UP000294547">
    <property type="component" value="Unassembled WGS sequence"/>
</dbReference>
<keyword evidence="3" id="KW-0732">Signal</keyword>
<dbReference type="PANTHER" id="PTHR45625:SF4">
    <property type="entry name" value="PEPTIDYLPROLYL ISOMERASE DOMAIN AND WD REPEAT-CONTAINING PROTEIN 1"/>
    <property type="match status" value="1"/>
</dbReference>
<comment type="function">
    <text evidence="3">PPIases accelerate the folding of proteins. It catalyzes the cis-trans isomerization of proline imidic peptide bonds in oligopeptides.</text>
</comment>
<organism evidence="5 6">
    <name type="scientific">Oharaeibacter diazotrophicus</name>
    <dbReference type="NCBI Taxonomy" id="1920512"/>
    <lineage>
        <taxon>Bacteria</taxon>
        <taxon>Pseudomonadati</taxon>
        <taxon>Pseudomonadota</taxon>
        <taxon>Alphaproteobacteria</taxon>
        <taxon>Hyphomicrobiales</taxon>
        <taxon>Pleomorphomonadaceae</taxon>
        <taxon>Oharaeibacter</taxon>
    </lineage>
</organism>
<proteinExistence type="inferred from homology"/>
<dbReference type="SUPFAM" id="SSF50891">
    <property type="entry name" value="Cyclophilin-like"/>
    <property type="match status" value="1"/>
</dbReference>
<evidence type="ECO:0000313" key="5">
    <source>
        <dbReference type="EMBL" id="TDP86644.1"/>
    </source>
</evidence>
<dbReference type="PANTHER" id="PTHR45625">
    <property type="entry name" value="PEPTIDYL-PROLYL CIS-TRANS ISOMERASE-RELATED"/>
    <property type="match status" value="1"/>
</dbReference>
<dbReference type="GO" id="GO:0003755">
    <property type="term" value="F:peptidyl-prolyl cis-trans isomerase activity"/>
    <property type="evidence" value="ECO:0007669"/>
    <property type="project" value="UniProtKB-UniRule"/>
</dbReference>
<dbReference type="AlphaFoldDB" id="A0A4R6RJN6"/>
<comment type="similarity">
    <text evidence="3">Belongs to the cyclophilin-type PPIase family.</text>
</comment>
<dbReference type="PRINTS" id="PR00153">
    <property type="entry name" value="CSAPPISMRASE"/>
</dbReference>
<feature type="chain" id="PRO_5021037798" description="Peptidyl-prolyl cis-trans isomerase" evidence="3">
    <location>
        <begin position="25"/>
        <end position="172"/>
    </location>
</feature>